<accession>S8C4U5</accession>
<dbReference type="PANTHER" id="PTHR47557">
    <property type="entry name" value="PLANT UBX DOMAIN-CONTAINING PROTEIN 1"/>
    <property type="match status" value="1"/>
</dbReference>
<dbReference type="PROSITE" id="PS50033">
    <property type="entry name" value="UBX"/>
    <property type="match status" value="1"/>
</dbReference>
<keyword evidence="1" id="KW-0833">Ubl conjugation pathway</keyword>
<dbReference type="GO" id="GO:0032984">
    <property type="term" value="P:protein-containing complex disassembly"/>
    <property type="evidence" value="ECO:0007669"/>
    <property type="project" value="InterPro"/>
</dbReference>
<protein>
    <recommendedName>
        <fullName evidence="2">UBX domain-containing protein</fullName>
    </recommendedName>
</protein>
<name>S8C4U5_9LAMI</name>
<dbReference type="SUPFAM" id="SSF54236">
    <property type="entry name" value="Ubiquitin-like"/>
    <property type="match status" value="1"/>
</dbReference>
<dbReference type="EMBL" id="AUSU01008382">
    <property type="protein sequence ID" value="EPS59411.1"/>
    <property type="molecule type" value="Genomic_DNA"/>
</dbReference>
<feature type="non-terminal residue" evidence="3">
    <location>
        <position position="169"/>
    </location>
</feature>
<comment type="caution">
    <text evidence="3">The sequence shown here is derived from an EMBL/GenBank/DDBJ whole genome shotgun (WGS) entry which is preliminary data.</text>
</comment>
<dbReference type="CDD" id="cd16118">
    <property type="entry name" value="UBX2_UBXN9"/>
    <property type="match status" value="1"/>
</dbReference>
<dbReference type="Gene3D" id="3.10.20.90">
    <property type="entry name" value="Phosphatidylinositol 3-kinase Catalytic Subunit, Chain A, domain 1"/>
    <property type="match status" value="1"/>
</dbReference>
<dbReference type="InterPro" id="IPR029071">
    <property type="entry name" value="Ubiquitin-like_domsf"/>
</dbReference>
<gene>
    <name evidence="3" type="ORF">M569_15397</name>
</gene>
<evidence type="ECO:0000259" key="2">
    <source>
        <dbReference type="PROSITE" id="PS50033"/>
    </source>
</evidence>
<dbReference type="PANTHER" id="PTHR47557:SF2">
    <property type="entry name" value="PLANT UBX DOMAIN-CONTAINING PROTEIN 1"/>
    <property type="match status" value="1"/>
</dbReference>
<dbReference type="OrthoDB" id="440781at2759"/>
<evidence type="ECO:0000256" key="1">
    <source>
        <dbReference type="ARBA" id="ARBA00022786"/>
    </source>
</evidence>
<evidence type="ECO:0000313" key="3">
    <source>
        <dbReference type="EMBL" id="EPS59411.1"/>
    </source>
</evidence>
<keyword evidence="4" id="KW-1185">Reference proteome</keyword>
<sequence>IDLLDFLFCFSDILIKLAAAREKYGRDIRVFETPLAASSTPANASSSDDVADDFYEFTAEDYYRLMASKKEDKYLKTKKIRDAEDDARRAKASRVTMRVRFPDNHTVEASFHSSETIQSLVDLVSQVIARPEVPFHLYTAPPKKRMNDLSQDLYSAGFVPGAIVYFATN</sequence>
<dbReference type="InterPro" id="IPR001012">
    <property type="entry name" value="UBX_dom"/>
</dbReference>
<dbReference type="AlphaFoldDB" id="S8C4U5"/>
<feature type="domain" description="UBX" evidence="2">
    <location>
        <begin position="90"/>
        <end position="166"/>
    </location>
</feature>
<evidence type="ECO:0000313" key="4">
    <source>
        <dbReference type="Proteomes" id="UP000015453"/>
    </source>
</evidence>
<dbReference type="InterPro" id="IPR044232">
    <property type="entry name" value="PUX1"/>
</dbReference>
<dbReference type="GO" id="GO:0051117">
    <property type="term" value="F:ATPase binding"/>
    <property type="evidence" value="ECO:0007669"/>
    <property type="project" value="InterPro"/>
</dbReference>
<proteinExistence type="predicted"/>
<dbReference type="Pfam" id="PF00789">
    <property type="entry name" value="UBX"/>
    <property type="match status" value="1"/>
</dbReference>
<reference evidence="3 4" key="1">
    <citation type="journal article" date="2013" name="BMC Genomics">
        <title>The miniature genome of a carnivorous plant Genlisea aurea contains a low number of genes and short non-coding sequences.</title>
        <authorList>
            <person name="Leushkin E.V."/>
            <person name="Sutormin R.A."/>
            <person name="Nabieva E.R."/>
            <person name="Penin A.A."/>
            <person name="Kondrashov A.S."/>
            <person name="Logacheva M.D."/>
        </authorList>
    </citation>
    <scope>NUCLEOTIDE SEQUENCE [LARGE SCALE GENOMIC DNA]</scope>
</reference>
<dbReference type="Proteomes" id="UP000015453">
    <property type="component" value="Unassembled WGS sequence"/>
</dbReference>
<feature type="non-terminal residue" evidence="3">
    <location>
        <position position="1"/>
    </location>
</feature>
<organism evidence="3 4">
    <name type="scientific">Genlisea aurea</name>
    <dbReference type="NCBI Taxonomy" id="192259"/>
    <lineage>
        <taxon>Eukaryota</taxon>
        <taxon>Viridiplantae</taxon>
        <taxon>Streptophyta</taxon>
        <taxon>Embryophyta</taxon>
        <taxon>Tracheophyta</taxon>
        <taxon>Spermatophyta</taxon>
        <taxon>Magnoliopsida</taxon>
        <taxon>eudicotyledons</taxon>
        <taxon>Gunneridae</taxon>
        <taxon>Pentapetalae</taxon>
        <taxon>asterids</taxon>
        <taxon>lamiids</taxon>
        <taxon>Lamiales</taxon>
        <taxon>Lentibulariaceae</taxon>
        <taxon>Genlisea</taxon>
    </lineage>
</organism>